<evidence type="ECO:0000259" key="4">
    <source>
        <dbReference type="PROSITE" id="PS50995"/>
    </source>
</evidence>
<evidence type="ECO:0000313" key="5">
    <source>
        <dbReference type="EMBL" id="MFC4617592.1"/>
    </source>
</evidence>
<protein>
    <submittedName>
        <fullName evidence="5">MarR family winged helix-turn-helix transcriptional regulator</fullName>
    </submittedName>
</protein>
<dbReference type="SMART" id="SM00347">
    <property type="entry name" value="HTH_MARR"/>
    <property type="match status" value="1"/>
</dbReference>
<evidence type="ECO:0000256" key="2">
    <source>
        <dbReference type="ARBA" id="ARBA00023125"/>
    </source>
</evidence>
<gene>
    <name evidence="5" type="ORF">ACFO4N_02480</name>
</gene>
<dbReference type="InterPro" id="IPR000835">
    <property type="entry name" value="HTH_MarR-typ"/>
</dbReference>
<sequence>MPSSPRDEIQMILHSFREVNRAIYSLLREEADVLNLTPVQMMVIHALAKMPNIGLGELAKQLQLGMSTTSGVVERLVGAGLIVRERSTADRRLLTMRLTKEGEKKNNEAFQDDSILMKRLMRIAEINPSDLNHLYETHKKILEKLQLEGEETTP</sequence>
<dbReference type="InterPro" id="IPR036388">
    <property type="entry name" value="WH-like_DNA-bd_sf"/>
</dbReference>
<keyword evidence="6" id="KW-1185">Reference proteome</keyword>
<keyword evidence="2" id="KW-0238">DNA-binding</keyword>
<keyword evidence="3" id="KW-0804">Transcription</keyword>
<dbReference type="PANTHER" id="PTHR42756:SF1">
    <property type="entry name" value="TRANSCRIPTIONAL REPRESSOR OF EMRAB OPERON"/>
    <property type="match status" value="1"/>
</dbReference>
<dbReference type="PANTHER" id="PTHR42756">
    <property type="entry name" value="TRANSCRIPTIONAL REGULATOR, MARR"/>
    <property type="match status" value="1"/>
</dbReference>
<feature type="domain" description="HTH marR-type" evidence="4">
    <location>
        <begin position="9"/>
        <end position="143"/>
    </location>
</feature>
<dbReference type="Proteomes" id="UP001596022">
    <property type="component" value="Unassembled WGS sequence"/>
</dbReference>
<evidence type="ECO:0000256" key="3">
    <source>
        <dbReference type="ARBA" id="ARBA00023163"/>
    </source>
</evidence>
<dbReference type="SUPFAM" id="SSF46785">
    <property type="entry name" value="Winged helix' DNA-binding domain"/>
    <property type="match status" value="1"/>
</dbReference>
<proteinExistence type="predicted"/>
<accession>A0ABV9GKE6</accession>
<evidence type="ECO:0000256" key="1">
    <source>
        <dbReference type="ARBA" id="ARBA00023015"/>
    </source>
</evidence>
<comment type="caution">
    <text evidence="5">The sequence shown here is derived from an EMBL/GenBank/DDBJ whole genome shotgun (WGS) entry which is preliminary data.</text>
</comment>
<dbReference type="Gene3D" id="1.10.10.10">
    <property type="entry name" value="Winged helix-like DNA-binding domain superfamily/Winged helix DNA-binding domain"/>
    <property type="match status" value="1"/>
</dbReference>
<dbReference type="RefSeq" id="WP_376844625.1">
    <property type="nucleotide sequence ID" value="NZ_JBHSFW010000001.1"/>
</dbReference>
<evidence type="ECO:0000313" key="6">
    <source>
        <dbReference type="Proteomes" id="UP001596022"/>
    </source>
</evidence>
<name>A0ABV9GKE6_9BACL</name>
<reference evidence="6" key="1">
    <citation type="journal article" date="2019" name="Int. J. Syst. Evol. Microbiol.">
        <title>The Global Catalogue of Microorganisms (GCM) 10K type strain sequencing project: providing services to taxonomists for standard genome sequencing and annotation.</title>
        <authorList>
            <consortium name="The Broad Institute Genomics Platform"/>
            <consortium name="The Broad Institute Genome Sequencing Center for Infectious Disease"/>
            <person name="Wu L."/>
            <person name="Ma J."/>
        </authorList>
    </citation>
    <scope>NUCLEOTIDE SEQUENCE [LARGE SCALE GENOMIC DNA]</scope>
    <source>
        <strain evidence="6">CGMCC 1.16306</strain>
    </source>
</reference>
<dbReference type="InterPro" id="IPR036390">
    <property type="entry name" value="WH_DNA-bd_sf"/>
</dbReference>
<dbReference type="PROSITE" id="PS50995">
    <property type="entry name" value="HTH_MARR_2"/>
    <property type="match status" value="1"/>
</dbReference>
<dbReference type="EMBL" id="JBHSFW010000001">
    <property type="protein sequence ID" value="MFC4617592.1"/>
    <property type="molecule type" value="Genomic_DNA"/>
</dbReference>
<organism evidence="5 6">
    <name type="scientific">Camelliibacillus cellulosilyticus</name>
    <dbReference type="NCBI Taxonomy" id="2174486"/>
    <lineage>
        <taxon>Bacteria</taxon>
        <taxon>Bacillati</taxon>
        <taxon>Bacillota</taxon>
        <taxon>Bacilli</taxon>
        <taxon>Bacillales</taxon>
        <taxon>Sporolactobacillaceae</taxon>
        <taxon>Camelliibacillus</taxon>
    </lineage>
</organism>
<keyword evidence="1" id="KW-0805">Transcription regulation</keyword>
<dbReference type="Pfam" id="PF01047">
    <property type="entry name" value="MarR"/>
    <property type="match status" value="1"/>
</dbReference>